<evidence type="ECO:0000256" key="1">
    <source>
        <dbReference type="SAM" id="MobiDB-lite"/>
    </source>
</evidence>
<proteinExistence type="predicted"/>
<dbReference type="Pfam" id="PF20700">
    <property type="entry name" value="Mutator"/>
    <property type="match status" value="1"/>
</dbReference>
<accession>A0A8K0FWP1</accession>
<dbReference type="OrthoDB" id="6431392at2759"/>
<evidence type="ECO:0000259" key="2">
    <source>
        <dbReference type="Pfam" id="PF20700"/>
    </source>
</evidence>
<organism evidence="3 4">
    <name type="scientific">Ignelater luminosus</name>
    <name type="common">Cucubano</name>
    <name type="synonym">Pyrophorus luminosus</name>
    <dbReference type="NCBI Taxonomy" id="2038154"/>
    <lineage>
        <taxon>Eukaryota</taxon>
        <taxon>Metazoa</taxon>
        <taxon>Ecdysozoa</taxon>
        <taxon>Arthropoda</taxon>
        <taxon>Hexapoda</taxon>
        <taxon>Insecta</taxon>
        <taxon>Pterygota</taxon>
        <taxon>Neoptera</taxon>
        <taxon>Endopterygota</taxon>
        <taxon>Coleoptera</taxon>
        <taxon>Polyphaga</taxon>
        <taxon>Elateriformia</taxon>
        <taxon>Elateroidea</taxon>
        <taxon>Elateridae</taxon>
        <taxon>Agrypninae</taxon>
        <taxon>Pyrophorini</taxon>
        <taxon>Ignelater</taxon>
    </lineage>
</organism>
<protein>
    <recommendedName>
        <fullName evidence="2">Mutator-like transposase domain-containing protein</fullName>
    </recommendedName>
</protein>
<keyword evidence="4" id="KW-1185">Reference proteome</keyword>
<sequence length="317" mass="35264">MIGGDCCQISLRTLNCFSFFVSTPVAPIASTSDADVAISSSTINNKDCSSGHDNQMSSNKIDESELFPTVLNESMTLTSDNLEVCGRRIVNVEHLFKQIFNSSVGHEPFNRNITNMHLTKERRVGLKSIFHLKCKMCGLEQTLETDVLDRSTKDMDVNLATTLAAVSTGIGYSQCEEMMAVLNVPFMAHRTYQRCHESVAEVICKTALQTIEEAGKEEAAVAIASGDVDEEGIPLLTVVTDGAWCKRSYNVNYDAASGVIHRDEAFWEQMLPKLKIFYYKCLLPEIIDPRHCRGLPIRNPSRNNSEDENISSELDIH</sequence>
<evidence type="ECO:0000313" key="3">
    <source>
        <dbReference type="EMBL" id="KAF2882045.1"/>
    </source>
</evidence>
<dbReference type="AlphaFoldDB" id="A0A8K0FWP1"/>
<name>A0A8K0FWP1_IGNLU</name>
<gene>
    <name evidence="3" type="ORF">ILUMI_24145</name>
</gene>
<evidence type="ECO:0000313" key="4">
    <source>
        <dbReference type="Proteomes" id="UP000801492"/>
    </source>
</evidence>
<dbReference type="InterPro" id="IPR049012">
    <property type="entry name" value="Mutator_transp_dom"/>
</dbReference>
<dbReference type="Proteomes" id="UP000801492">
    <property type="component" value="Unassembled WGS sequence"/>
</dbReference>
<reference evidence="3" key="1">
    <citation type="submission" date="2019-08" db="EMBL/GenBank/DDBJ databases">
        <title>The genome of the North American firefly Photinus pyralis.</title>
        <authorList>
            <consortium name="Photinus pyralis genome working group"/>
            <person name="Fallon T.R."/>
            <person name="Sander Lower S.E."/>
            <person name="Weng J.-K."/>
        </authorList>
    </citation>
    <scope>NUCLEOTIDE SEQUENCE</scope>
    <source>
        <strain evidence="3">TRF0915ILg1</strain>
        <tissue evidence="3">Whole body</tissue>
    </source>
</reference>
<dbReference type="EMBL" id="VTPC01090660">
    <property type="protein sequence ID" value="KAF2882045.1"/>
    <property type="molecule type" value="Genomic_DNA"/>
</dbReference>
<comment type="caution">
    <text evidence="3">The sequence shown here is derived from an EMBL/GenBank/DDBJ whole genome shotgun (WGS) entry which is preliminary data.</text>
</comment>
<feature type="domain" description="Mutator-like transposase" evidence="2">
    <location>
        <begin position="86"/>
        <end position="260"/>
    </location>
</feature>
<feature type="region of interest" description="Disordered" evidence="1">
    <location>
        <begin position="297"/>
        <end position="317"/>
    </location>
</feature>